<dbReference type="KEGG" id="vra:106752510"/>
<feature type="compositionally biased region" description="Basic and acidic residues" evidence="1">
    <location>
        <begin position="175"/>
        <end position="230"/>
    </location>
</feature>
<protein>
    <submittedName>
        <fullName evidence="3">Zinc finger CCCH domain-containing protein 13-like</fullName>
    </submittedName>
</protein>
<dbReference type="AlphaFoldDB" id="A0A1S3T7F5"/>
<sequence>MQRYNEAVRRVKGVNEEFIIGNLPNSLKLEYVSEHLYARLPSSMEELQERMTEFIQIEDQRYSRRKPQTEDPTNGSKKETRQVREGDQRPPRRDLLLSLGPRYDHYARLNAPLAKVFKEALSAELLNVRKRPTPRTADATKICLFHDNQGHTTEDCTTLRDELERLIQAGYPRQFVKEEPESHKQSPRKERSPKRIHDTNVRPRDHSRSHQRERDRSRSRPREHVRERPIRGQIDTISGGFVGGGVSSSAQKRHLRSLRSVNNVGHNSLSMLDITFTDADFHAPEPD</sequence>
<dbReference type="RefSeq" id="XP_014489690.1">
    <property type="nucleotide sequence ID" value="XM_014634204.1"/>
</dbReference>
<evidence type="ECO:0000256" key="1">
    <source>
        <dbReference type="SAM" id="MobiDB-lite"/>
    </source>
</evidence>
<dbReference type="GeneID" id="106752510"/>
<organism evidence="2 3">
    <name type="scientific">Vigna radiata var. radiata</name>
    <name type="common">Mung bean</name>
    <name type="synonym">Phaseolus aureus</name>
    <dbReference type="NCBI Taxonomy" id="3916"/>
    <lineage>
        <taxon>Eukaryota</taxon>
        <taxon>Viridiplantae</taxon>
        <taxon>Streptophyta</taxon>
        <taxon>Embryophyta</taxon>
        <taxon>Tracheophyta</taxon>
        <taxon>Spermatophyta</taxon>
        <taxon>Magnoliopsida</taxon>
        <taxon>eudicotyledons</taxon>
        <taxon>Gunneridae</taxon>
        <taxon>Pentapetalae</taxon>
        <taxon>rosids</taxon>
        <taxon>fabids</taxon>
        <taxon>Fabales</taxon>
        <taxon>Fabaceae</taxon>
        <taxon>Papilionoideae</taxon>
        <taxon>50 kb inversion clade</taxon>
        <taxon>NPAAA clade</taxon>
        <taxon>indigoferoid/millettioid clade</taxon>
        <taxon>Phaseoleae</taxon>
        <taxon>Vigna</taxon>
    </lineage>
</organism>
<evidence type="ECO:0000313" key="3">
    <source>
        <dbReference type="RefSeq" id="XP_014489690.1"/>
    </source>
</evidence>
<feature type="region of interest" description="Disordered" evidence="1">
    <location>
        <begin position="58"/>
        <end position="94"/>
    </location>
</feature>
<keyword evidence="2" id="KW-1185">Reference proteome</keyword>
<gene>
    <name evidence="3" type="primary">LOC106752510</name>
</gene>
<dbReference type="OrthoDB" id="1740536at2759"/>
<proteinExistence type="predicted"/>
<reference evidence="3" key="1">
    <citation type="submission" date="2025-08" db="UniProtKB">
        <authorList>
            <consortium name="RefSeq"/>
        </authorList>
    </citation>
    <scope>IDENTIFICATION</scope>
    <source>
        <tissue evidence="3">Leaf</tissue>
    </source>
</reference>
<accession>A0A1S3T7F5</accession>
<name>A0A1S3T7F5_VIGRR</name>
<evidence type="ECO:0000313" key="2">
    <source>
        <dbReference type="Proteomes" id="UP000087766"/>
    </source>
</evidence>
<feature type="compositionally biased region" description="Basic and acidic residues" evidence="1">
    <location>
        <begin position="76"/>
        <end position="94"/>
    </location>
</feature>
<dbReference type="Proteomes" id="UP000087766">
    <property type="component" value="Unplaced"/>
</dbReference>
<feature type="region of interest" description="Disordered" evidence="1">
    <location>
        <begin position="171"/>
        <end position="242"/>
    </location>
</feature>